<dbReference type="EMBL" id="NHOO01000004">
    <property type="protein sequence ID" value="OVE49456.1"/>
    <property type="molecule type" value="Genomic_DNA"/>
</dbReference>
<evidence type="ECO:0000313" key="2">
    <source>
        <dbReference type="Proteomes" id="UP000196342"/>
    </source>
</evidence>
<proteinExistence type="predicted"/>
<dbReference type="Proteomes" id="UP000196342">
    <property type="component" value="Unassembled WGS sequence"/>
</dbReference>
<accession>A0A202BD31</accession>
<name>A0A202BD31_CHRVL</name>
<sequence>MKSSTLTPPFQALADSVNTLHLITAQLDDLRTLMNAIARLATDDHDIRGMAIHAKGIASALHNDADALREQIETRALAA</sequence>
<keyword evidence="2" id="KW-1185">Reference proteome</keyword>
<reference evidence="1 2" key="1">
    <citation type="submission" date="2017-05" db="EMBL/GenBank/DDBJ databases">
        <title>Chromobacterium violaceum GHPS1 isolated from Hydrocarbon polluted soil in French Guiana display an awesome secondary metabolite arsenal and a battery of drug and heavy-metal-resistance and detoxification of xenobiotics proteins.</title>
        <authorList>
            <person name="Belbahri L."/>
        </authorList>
    </citation>
    <scope>NUCLEOTIDE SEQUENCE [LARGE SCALE GENOMIC DNA]</scope>
    <source>
        <strain evidence="1 2">GHPS1</strain>
    </source>
</reference>
<protein>
    <submittedName>
        <fullName evidence="1">Uncharacterized protein</fullName>
    </submittedName>
</protein>
<dbReference type="RefSeq" id="WP_087697518.1">
    <property type="nucleotide sequence ID" value="NZ_NHOO01000004.1"/>
</dbReference>
<gene>
    <name evidence="1" type="ORF">CBW21_06120</name>
</gene>
<dbReference type="AlphaFoldDB" id="A0A202BD31"/>
<organism evidence="1 2">
    <name type="scientific">Chromobacterium violaceum</name>
    <dbReference type="NCBI Taxonomy" id="536"/>
    <lineage>
        <taxon>Bacteria</taxon>
        <taxon>Pseudomonadati</taxon>
        <taxon>Pseudomonadota</taxon>
        <taxon>Betaproteobacteria</taxon>
        <taxon>Neisseriales</taxon>
        <taxon>Chromobacteriaceae</taxon>
        <taxon>Chromobacterium</taxon>
    </lineage>
</organism>
<evidence type="ECO:0000313" key="1">
    <source>
        <dbReference type="EMBL" id="OVE49456.1"/>
    </source>
</evidence>
<comment type="caution">
    <text evidence="1">The sequence shown here is derived from an EMBL/GenBank/DDBJ whole genome shotgun (WGS) entry which is preliminary data.</text>
</comment>